<evidence type="ECO:0000313" key="18">
    <source>
        <dbReference type="Proteomes" id="UP000182108"/>
    </source>
</evidence>
<evidence type="ECO:0000256" key="3">
    <source>
        <dbReference type="ARBA" id="ARBA00004496"/>
    </source>
</evidence>
<keyword evidence="12 16" id="KW-0630">Potassium</keyword>
<evidence type="ECO:0000256" key="10">
    <source>
        <dbReference type="ARBA" id="ARBA00022777"/>
    </source>
</evidence>
<dbReference type="RefSeq" id="WP_055422522.1">
    <property type="nucleotide sequence ID" value="NZ_CYHH01000001.1"/>
</dbReference>
<dbReference type="EMBL" id="CYHH01000001">
    <property type="protein sequence ID" value="CUB04930.1"/>
    <property type="molecule type" value="Genomic_DNA"/>
</dbReference>
<dbReference type="InterPro" id="IPR004619">
    <property type="entry name" value="Type_III_PanK"/>
</dbReference>
<proteinExistence type="inferred from homology"/>
<dbReference type="Proteomes" id="UP000182108">
    <property type="component" value="Unassembled WGS sequence"/>
</dbReference>
<dbReference type="HAMAP" id="MF_01274">
    <property type="entry name" value="Pantothen_kinase_3"/>
    <property type="match status" value="1"/>
</dbReference>
<dbReference type="GO" id="GO:0004594">
    <property type="term" value="F:pantothenate kinase activity"/>
    <property type="evidence" value="ECO:0007669"/>
    <property type="project" value="UniProtKB-UniRule"/>
</dbReference>
<name>A0A0K6IP78_9PROT</name>
<dbReference type="UniPathway" id="UPA00241">
    <property type="reaction ID" value="UER00352"/>
</dbReference>
<evidence type="ECO:0000256" key="5">
    <source>
        <dbReference type="ARBA" id="ARBA00011738"/>
    </source>
</evidence>
<dbReference type="InterPro" id="IPR043129">
    <property type="entry name" value="ATPase_NBD"/>
</dbReference>
<evidence type="ECO:0000256" key="1">
    <source>
        <dbReference type="ARBA" id="ARBA00001206"/>
    </source>
</evidence>
<dbReference type="SUPFAM" id="SSF53067">
    <property type="entry name" value="Actin-like ATPase domain"/>
    <property type="match status" value="2"/>
</dbReference>
<dbReference type="NCBIfam" id="TIGR00671">
    <property type="entry name" value="baf"/>
    <property type="match status" value="1"/>
</dbReference>
<evidence type="ECO:0000256" key="14">
    <source>
        <dbReference type="ARBA" id="ARBA00038036"/>
    </source>
</evidence>
<dbReference type="GO" id="GO:0015937">
    <property type="term" value="P:coenzyme A biosynthetic process"/>
    <property type="evidence" value="ECO:0007669"/>
    <property type="project" value="UniProtKB-UniRule"/>
</dbReference>
<keyword evidence="9 16" id="KW-0547">Nucleotide-binding</keyword>
<gene>
    <name evidence="16" type="primary">coaX</name>
    <name evidence="17" type="ORF">Ga0061068_101131</name>
</gene>
<comment type="function">
    <text evidence="16">Catalyzes the phosphorylation of pantothenate (Pan), the first step in CoA biosynthesis.</text>
</comment>
<keyword evidence="8 16" id="KW-0808">Transferase</keyword>
<dbReference type="PANTHER" id="PTHR34265">
    <property type="entry name" value="TYPE III PANTOTHENATE KINASE"/>
    <property type="match status" value="1"/>
</dbReference>
<comment type="catalytic activity">
    <reaction evidence="1 16">
        <text>(R)-pantothenate + ATP = (R)-4'-phosphopantothenate + ADP + H(+)</text>
        <dbReference type="Rhea" id="RHEA:16373"/>
        <dbReference type="ChEBI" id="CHEBI:10986"/>
        <dbReference type="ChEBI" id="CHEBI:15378"/>
        <dbReference type="ChEBI" id="CHEBI:29032"/>
        <dbReference type="ChEBI" id="CHEBI:30616"/>
        <dbReference type="ChEBI" id="CHEBI:456216"/>
        <dbReference type="EC" id="2.7.1.33"/>
    </reaction>
</comment>
<keyword evidence="18" id="KW-1185">Reference proteome</keyword>
<evidence type="ECO:0000256" key="12">
    <source>
        <dbReference type="ARBA" id="ARBA00022958"/>
    </source>
</evidence>
<evidence type="ECO:0000256" key="7">
    <source>
        <dbReference type="ARBA" id="ARBA00022490"/>
    </source>
</evidence>
<dbReference type="CDD" id="cd24015">
    <property type="entry name" value="ASKHA_NBD_PanK-III"/>
    <property type="match status" value="1"/>
</dbReference>
<evidence type="ECO:0000256" key="13">
    <source>
        <dbReference type="ARBA" id="ARBA00022993"/>
    </source>
</evidence>
<keyword evidence="13 16" id="KW-0173">Coenzyme A biosynthesis</keyword>
<evidence type="ECO:0000256" key="8">
    <source>
        <dbReference type="ARBA" id="ARBA00022679"/>
    </source>
</evidence>
<organism evidence="17 18">
    <name type="scientific">Tepidiphilus thermophilus</name>
    <dbReference type="NCBI Taxonomy" id="876478"/>
    <lineage>
        <taxon>Bacteria</taxon>
        <taxon>Pseudomonadati</taxon>
        <taxon>Pseudomonadota</taxon>
        <taxon>Hydrogenophilia</taxon>
        <taxon>Hydrogenophilales</taxon>
        <taxon>Hydrogenophilaceae</taxon>
        <taxon>Tepidiphilus</taxon>
    </lineage>
</organism>
<dbReference type="Gene3D" id="3.30.420.40">
    <property type="match status" value="2"/>
</dbReference>
<dbReference type="GO" id="GO:0005524">
    <property type="term" value="F:ATP binding"/>
    <property type="evidence" value="ECO:0007669"/>
    <property type="project" value="UniProtKB-UniRule"/>
</dbReference>
<dbReference type="PANTHER" id="PTHR34265:SF1">
    <property type="entry name" value="TYPE III PANTOTHENATE KINASE"/>
    <property type="match status" value="1"/>
</dbReference>
<accession>A0A0K6IP78</accession>
<comment type="caution">
    <text evidence="16">Lacks conserved residue(s) required for the propagation of feature annotation.</text>
</comment>
<dbReference type="GO" id="GO:0005737">
    <property type="term" value="C:cytoplasm"/>
    <property type="evidence" value="ECO:0007669"/>
    <property type="project" value="UniProtKB-SubCell"/>
</dbReference>
<keyword evidence="7 16" id="KW-0963">Cytoplasm</keyword>
<feature type="binding site" evidence="16">
    <location>
        <position position="121"/>
    </location>
    <ligand>
        <name>ATP</name>
        <dbReference type="ChEBI" id="CHEBI:30616"/>
    </ligand>
</feature>
<comment type="cofactor">
    <cofactor evidence="16">
        <name>NH4(+)</name>
        <dbReference type="ChEBI" id="CHEBI:28938"/>
    </cofactor>
    <cofactor evidence="16">
        <name>K(+)</name>
        <dbReference type="ChEBI" id="CHEBI:29103"/>
    </cofactor>
    <text evidence="16">A monovalent cation. Ammonium or potassium.</text>
</comment>
<reference evidence="18" key="1">
    <citation type="submission" date="2015-08" db="EMBL/GenBank/DDBJ databases">
        <authorList>
            <person name="Babu N.S."/>
            <person name="Beckwith C.J."/>
            <person name="Beseler K.G."/>
            <person name="Brison A."/>
            <person name="Carone J.V."/>
            <person name="Caskin T.P."/>
            <person name="Diamond M."/>
            <person name="Durham M.E."/>
            <person name="Foxe J.M."/>
            <person name="Go M."/>
            <person name="Henderson B.A."/>
            <person name="Jones I.B."/>
            <person name="McGettigan J.A."/>
            <person name="Micheletti S.J."/>
            <person name="Nasrallah M.E."/>
            <person name="Ortiz D."/>
            <person name="Piller C.R."/>
            <person name="Privatt S.R."/>
            <person name="Schneider S.L."/>
            <person name="Sharp S."/>
            <person name="Smith T.C."/>
            <person name="Stanton J.D."/>
            <person name="Ullery H.E."/>
            <person name="Wilson R.J."/>
            <person name="Serrano M.G."/>
            <person name="Buck G."/>
            <person name="Lee V."/>
            <person name="Wang Y."/>
            <person name="Carvalho R."/>
            <person name="Voegtly L."/>
            <person name="Shi R."/>
            <person name="Duckworth R."/>
            <person name="Johnson A."/>
            <person name="Loviza R."/>
            <person name="Walstead R."/>
            <person name="Shah Z."/>
            <person name="Kiflezghi M."/>
            <person name="Wade K."/>
            <person name="Ball S.L."/>
            <person name="Bradley K.W."/>
            <person name="Asai D.J."/>
            <person name="Bowman C.A."/>
            <person name="Russell D.A."/>
            <person name="Pope W.H."/>
            <person name="Jacobs-Sera D."/>
            <person name="Hendrix R.W."/>
            <person name="Hatfull G.F."/>
        </authorList>
    </citation>
    <scope>NUCLEOTIDE SEQUENCE [LARGE SCALE GENOMIC DNA]</scope>
    <source>
        <strain evidence="18">JCM 19170</strain>
    </source>
</reference>
<evidence type="ECO:0000256" key="11">
    <source>
        <dbReference type="ARBA" id="ARBA00022840"/>
    </source>
</evidence>
<feature type="binding site" evidence="16">
    <location>
        <begin position="96"/>
        <end position="99"/>
    </location>
    <ligand>
        <name>substrate</name>
    </ligand>
</feature>
<comment type="cofactor">
    <cofactor evidence="2">
        <name>K(+)</name>
        <dbReference type="ChEBI" id="CHEBI:29103"/>
    </cofactor>
</comment>
<comment type="similarity">
    <text evidence="14 16">Belongs to the type III pantothenate kinase family.</text>
</comment>
<evidence type="ECO:0000256" key="2">
    <source>
        <dbReference type="ARBA" id="ARBA00001958"/>
    </source>
</evidence>
<sequence>MNPTLLLDLGNTRLKWALLEGEHWRESGACRHVDIPQWIEAMRVRLPASTRRFGVNVAHDRLALELERQLGPIRWLVAEEQCCGVTNGYDEPERLGADRWAALIAAHHLHDGAALVVCCGTATTVDWLEADGRFRGGLILPGLTTMRESLVRATAKLPLAAGEVRLPPTNTRDAIASGCLLAQVGAIEHYYRVMEGTACGAVALVSGGDAEIIAAHLVIPARTVDNLVLRGLAVVAAASTRPTPSHDTRETAP</sequence>
<evidence type="ECO:0000256" key="16">
    <source>
        <dbReference type="HAMAP-Rule" id="MF_01274"/>
    </source>
</evidence>
<dbReference type="OrthoDB" id="9781305at2"/>
<feature type="binding site" evidence="16">
    <location>
        <position position="171"/>
    </location>
    <ligand>
        <name>substrate</name>
    </ligand>
</feature>
<feature type="binding site" evidence="16">
    <location>
        <position position="89"/>
    </location>
    <ligand>
        <name>substrate</name>
    </ligand>
</feature>
<evidence type="ECO:0000256" key="4">
    <source>
        <dbReference type="ARBA" id="ARBA00005225"/>
    </source>
</evidence>
<feature type="binding site" evidence="16">
    <location>
        <begin position="8"/>
        <end position="15"/>
    </location>
    <ligand>
        <name>ATP</name>
        <dbReference type="ChEBI" id="CHEBI:30616"/>
    </ligand>
</feature>
<evidence type="ECO:0000256" key="9">
    <source>
        <dbReference type="ARBA" id="ARBA00022741"/>
    </source>
</evidence>
<evidence type="ECO:0000313" key="17">
    <source>
        <dbReference type="EMBL" id="CUB04930.1"/>
    </source>
</evidence>
<dbReference type="Pfam" id="PF03309">
    <property type="entry name" value="Pan_kinase"/>
    <property type="match status" value="1"/>
</dbReference>
<comment type="subcellular location">
    <subcellularLocation>
        <location evidence="3 16">Cytoplasm</location>
    </subcellularLocation>
</comment>
<feature type="active site" description="Proton acceptor" evidence="16">
    <location>
        <position position="98"/>
    </location>
</feature>
<keyword evidence="11 16" id="KW-0067">ATP-binding</keyword>
<evidence type="ECO:0000256" key="6">
    <source>
        <dbReference type="ARBA" id="ARBA00012102"/>
    </source>
</evidence>
<keyword evidence="10 16" id="KW-0418">Kinase</keyword>
<evidence type="ECO:0000256" key="15">
    <source>
        <dbReference type="ARBA" id="ARBA00040883"/>
    </source>
</evidence>
<dbReference type="AlphaFoldDB" id="A0A0K6IP78"/>
<dbReference type="EC" id="2.7.1.33" evidence="6 16"/>
<protein>
    <recommendedName>
        <fullName evidence="15 16">Type III pantothenate kinase</fullName>
        <ecNumber evidence="6 16">2.7.1.33</ecNumber>
    </recommendedName>
    <alternativeName>
        <fullName evidence="16">PanK-III</fullName>
    </alternativeName>
    <alternativeName>
        <fullName evidence="16">Pantothenic acid kinase</fullName>
    </alternativeName>
</protein>
<comment type="pathway">
    <text evidence="4 16">Cofactor biosynthesis; coenzyme A biosynthesis; CoA from (R)-pantothenate: step 1/5.</text>
</comment>
<comment type="subunit">
    <text evidence="5 16">Homodimer.</text>
</comment>